<dbReference type="InterPro" id="IPR018641">
    <property type="entry name" value="Trfase_1_rSAM/seldom-assoc"/>
</dbReference>
<comment type="similarity">
    <text evidence="9">Belongs to the glycosyltransferase 2 family. CrtQ subfamily.</text>
</comment>
<dbReference type="InterPro" id="IPR026461">
    <property type="entry name" value="Trfase_2_rSAM/seldom_assoc"/>
</dbReference>
<comment type="function">
    <text evidence="7">Catalyzes the glycosylation of 4,4'-diaponeurosporenoate, i.e. the esterification of glucose at the C1'' position with the carboxyl group of 4,4'-diaponeurosporenic acid, to form glycosyl-4,4'-diaponeurosporenoate. This is a step in the biosynthesis of staphyloxanthin, an orange pigment present in most staphylococci strains.</text>
</comment>
<keyword evidence="5" id="KW-0125">Carotenoid biosynthesis</keyword>
<gene>
    <name evidence="12" type="ORF">HMPREF1090_02259</name>
</gene>
<dbReference type="AlphaFoldDB" id="A0A0E2HB78"/>
<dbReference type="PATRIC" id="fig|999408.3.peg.2426"/>
<dbReference type="GeneID" id="57960798"/>
<evidence type="ECO:0000259" key="11">
    <source>
        <dbReference type="Pfam" id="PF00535"/>
    </source>
</evidence>
<evidence type="ECO:0000256" key="3">
    <source>
        <dbReference type="ARBA" id="ARBA00022676"/>
    </source>
</evidence>
<dbReference type="EMBL" id="AGYR01000023">
    <property type="protein sequence ID" value="ENZ15199.1"/>
    <property type="molecule type" value="Genomic_DNA"/>
</dbReference>
<evidence type="ECO:0000256" key="9">
    <source>
        <dbReference type="ARBA" id="ARBA00038120"/>
    </source>
</evidence>
<evidence type="ECO:0000256" key="2">
    <source>
        <dbReference type="ARBA" id="ARBA00022475"/>
    </source>
</evidence>
<dbReference type="NCBIfam" id="TIGR04282">
    <property type="entry name" value="glyco_like_cofC"/>
    <property type="match status" value="1"/>
</dbReference>
<evidence type="ECO:0000256" key="6">
    <source>
        <dbReference type="ARBA" id="ARBA00023136"/>
    </source>
</evidence>
<evidence type="ECO:0000313" key="13">
    <source>
        <dbReference type="Proteomes" id="UP000013085"/>
    </source>
</evidence>
<protein>
    <recommendedName>
        <fullName evidence="10">4,4'-diaponeurosporenoate glycosyltransferase</fullName>
    </recommendedName>
</protein>
<comment type="pathway">
    <text evidence="8">Carotenoid biosynthesis; staphyloxanthin biosynthesis; staphyloxanthin from farnesyl diphosphate: step 4/5.</text>
</comment>
<dbReference type="PANTHER" id="PTHR43646:SF2">
    <property type="entry name" value="GLYCOSYLTRANSFERASE 2-LIKE DOMAIN-CONTAINING PROTEIN"/>
    <property type="match status" value="1"/>
</dbReference>
<dbReference type="GO" id="GO:0016757">
    <property type="term" value="F:glycosyltransferase activity"/>
    <property type="evidence" value="ECO:0007669"/>
    <property type="project" value="UniProtKB-KW"/>
</dbReference>
<keyword evidence="2" id="KW-1003">Cell membrane</keyword>
<dbReference type="Pfam" id="PF00535">
    <property type="entry name" value="Glycos_transf_2"/>
    <property type="match status" value="1"/>
</dbReference>
<evidence type="ECO:0000256" key="4">
    <source>
        <dbReference type="ARBA" id="ARBA00022679"/>
    </source>
</evidence>
<sequence length="443" mass="51435">MKRAIIIFTRVPEPGQTKTRMMPALSAKGCARLHTCFLEDIKRECGKVEGQLFVCFTPDEGRELLHPVFGRGEYYISQRGSGLGERMYQAIREVLGRGYDACILMGTDVPEVRAEYLERAFGLLEQKDVVLGPTRDGGYYLVGMKKPRRAVFEVEGYGQGSVLWDTVRRIKTEGCTVGFTEAMWDMDVYQDLQGYRRRMREDKRLQNTSTGRYLAKTSRISIIVPVYNEEKTICQMQDQLEPLRGTCEILFVDGGSTDRTMEQIRPWVKVIHSEKGRAKQMNTGARKSHGDILFFLHCDSELPPRPLAEIRRVMKDHSAGCFGIAFHSRNFFMFTCRVISNHRIKDRKVMFGDQGIFVDRSLFFHAGMFPEIPVMEDYQFSLTLKERGVKLGMTGRRIYTSDRRFPKGTLPKLKLMWKMNRLRKMYRDRVPIELIDRMYRDVR</sequence>
<keyword evidence="3" id="KW-0328">Glycosyltransferase</keyword>
<dbReference type="PANTHER" id="PTHR43646">
    <property type="entry name" value="GLYCOSYLTRANSFERASE"/>
    <property type="match status" value="1"/>
</dbReference>
<organism evidence="12 13">
    <name type="scientific">[Clostridium] clostridioforme 90A8</name>
    <dbReference type="NCBI Taxonomy" id="999408"/>
    <lineage>
        <taxon>Bacteria</taxon>
        <taxon>Bacillati</taxon>
        <taxon>Bacillota</taxon>
        <taxon>Clostridia</taxon>
        <taxon>Lachnospirales</taxon>
        <taxon>Lachnospiraceae</taxon>
        <taxon>Enterocloster</taxon>
    </lineage>
</organism>
<dbReference type="GO" id="GO:0005886">
    <property type="term" value="C:plasma membrane"/>
    <property type="evidence" value="ECO:0007669"/>
    <property type="project" value="UniProtKB-SubCell"/>
</dbReference>
<comment type="subcellular location">
    <subcellularLocation>
        <location evidence="1">Cell membrane</location>
    </subcellularLocation>
</comment>
<dbReference type="InterPro" id="IPR029044">
    <property type="entry name" value="Nucleotide-diphossugar_trans"/>
</dbReference>
<name>A0A0E2HB78_9FIRM</name>
<dbReference type="Pfam" id="PF09837">
    <property type="entry name" value="DUF2064"/>
    <property type="match status" value="1"/>
</dbReference>
<evidence type="ECO:0000256" key="7">
    <source>
        <dbReference type="ARBA" id="ARBA00037281"/>
    </source>
</evidence>
<reference evidence="12 13" key="1">
    <citation type="submission" date="2013-01" db="EMBL/GenBank/DDBJ databases">
        <title>The Genome Sequence of Clostridium clostridioforme 90A8.</title>
        <authorList>
            <consortium name="The Broad Institute Genome Sequencing Platform"/>
            <person name="Earl A."/>
            <person name="Ward D."/>
            <person name="Feldgarden M."/>
            <person name="Gevers D."/>
            <person name="Courvalin P."/>
            <person name="Lambert T."/>
            <person name="Walker B."/>
            <person name="Young S.K."/>
            <person name="Zeng Q."/>
            <person name="Gargeya S."/>
            <person name="Fitzgerald M."/>
            <person name="Haas B."/>
            <person name="Abouelleil A."/>
            <person name="Alvarado L."/>
            <person name="Arachchi H.M."/>
            <person name="Berlin A.M."/>
            <person name="Chapman S.B."/>
            <person name="Dewar J."/>
            <person name="Goldberg J."/>
            <person name="Griggs A."/>
            <person name="Gujja S."/>
            <person name="Hansen M."/>
            <person name="Howarth C."/>
            <person name="Imamovic A."/>
            <person name="Larimer J."/>
            <person name="McCowan C."/>
            <person name="Murphy C."/>
            <person name="Neiman D."/>
            <person name="Pearson M."/>
            <person name="Priest M."/>
            <person name="Roberts A."/>
            <person name="Saif S."/>
            <person name="Shea T."/>
            <person name="Sisk P."/>
            <person name="Sykes S."/>
            <person name="Wortman J."/>
            <person name="Nusbaum C."/>
            <person name="Birren B."/>
        </authorList>
    </citation>
    <scope>NUCLEOTIDE SEQUENCE [LARGE SCALE GENOMIC DNA]</scope>
    <source>
        <strain evidence="12 13">90A8</strain>
    </source>
</reference>
<feature type="domain" description="Glycosyltransferase 2-like" evidence="11">
    <location>
        <begin position="221"/>
        <end position="338"/>
    </location>
</feature>
<evidence type="ECO:0000313" key="12">
    <source>
        <dbReference type="EMBL" id="ENZ15199.1"/>
    </source>
</evidence>
<proteinExistence type="inferred from homology"/>
<dbReference type="RefSeq" id="WP_002595703.1">
    <property type="nucleotide sequence ID" value="NZ_KB851020.1"/>
</dbReference>
<dbReference type="Gene3D" id="3.90.550.10">
    <property type="entry name" value="Spore Coat Polysaccharide Biosynthesis Protein SpsA, Chain A"/>
    <property type="match status" value="1"/>
</dbReference>
<keyword evidence="6" id="KW-0472">Membrane</keyword>
<dbReference type="InterPro" id="IPR001173">
    <property type="entry name" value="Glyco_trans_2-like"/>
</dbReference>
<evidence type="ECO:0000256" key="8">
    <source>
        <dbReference type="ARBA" id="ARBA00037904"/>
    </source>
</evidence>
<accession>A0A0E2HB78</accession>
<comment type="caution">
    <text evidence="12">The sequence shown here is derived from an EMBL/GenBank/DDBJ whole genome shotgun (WGS) entry which is preliminary data.</text>
</comment>
<evidence type="ECO:0000256" key="10">
    <source>
        <dbReference type="ARBA" id="ARBA00040345"/>
    </source>
</evidence>
<dbReference type="HOGENOM" id="CLU_617822_0_0_9"/>
<evidence type="ECO:0000256" key="1">
    <source>
        <dbReference type="ARBA" id="ARBA00004236"/>
    </source>
</evidence>
<dbReference type="NCBIfam" id="TIGR04283">
    <property type="entry name" value="glyco_like_mftF"/>
    <property type="match status" value="1"/>
</dbReference>
<keyword evidence="4 12" id="KW-0808">Transferase</keyword>
<dbReference type="Proteomes" id="UP000013085">
    <property type="component" value="Unassembled WGS sequence"/>
</dbReference>
<dbReference type="SUPFAM" id="SSF53448">
    <property type="entry name" value="Nucleotide-diphospho-sugar transferases"/>
    <property type="match status" value="2"/>
</dbReference>
<dbReference type="GO" id="GO:0016117">
    <property type="term" value="P:carotenoid biosynthetic process"/>
    <property type="evidence" value="ECO:0007669"/>
    <property type="project" value="UniProtKB-KW"/>
</dbReference>
<evidence type="ECO:0000256" key="5">
    <source>
        <dbReference type="ARBA" id="ARBA00022746"/>
    </source>
</evidence>